<dbReference type="Proteomes" id="UP001218218">
    <property type="component" value="Unassembled WGS sequence"/>
</dbReference>
<keyword evidence="2" id="KW-1185">Reference proteome</keyword>
<accession>A0AAD7A545</accession>
<sequence>MKSIVLVHSPAHRAKSDHYPLWLATIWSKMESARKARTLWRSAVDRVEASLQKSATSEDVADRARAALQALENLQWDGVTKGVKASCSISDLASWFTTDWLNTDHMDQLLELLAADLGGGNGSTVVVETTYFVLKLAQAYSDPEEYRTGVGFEWLRQLGETLAMGKRTRMGGIANISDNHWIALAIDTEAETIGYGDGFHNTIPPRLRSHIDHSEAD</sequence>
<protein>
    <recommendedName>
        <fullName evidence="3">Ubiquitin-like protease family profile domain-containing protein</fullName>
    </recommendedName>
</protein>
<comment type="caution">
    <text evidence="1">The sequence shown here is derived from an EMBL/GenBank/DDBJ whole genome shotgun (WGS) entry which is preliminary data.</text>
</comment>
<reference evidence="1" key="1">
    <citation type="submission" date="2023-03" db="EMBL/GenBank/DDBJ databases">
        <title>Massive genome expansion in bonnet fungi (Mycena s.s.) driven by repeated elements and novel gene families across ecological guilds.</title>
        <authorList>
            <consortium name="Lawrence Berkeley National Laboratory"/>
            <person name="Harder C.B."/>
            <person name="Miyauchi S."/>
            <person name="Viragh M."/>
            <person name="Kuo A."/>
            <person name="Thoen E."/>
            <person name="Andreopoulos B."/>
            <person name="Lu D."/>
            <person name="Skrede I."/>
            <person name="Drula E."/>
            <person name="Henrissat B."/>
            <person name="Morin E."/>
            <person name="Kohler A."/>
            <person name="Barry K."/>
            <person name="LaButti K."/>
            <person name="Morin E."/>
            <person name="Salamov A."/>
            <person name="Lipzen A."/>
            <person name="Mereny Z."/>
            <person name="Hegedus B."/>
            <person name="Baldrian P."/>
            <person name="Stursova M."/>
            <person name="Weitz H."/>
            <person name="Taylor A."/>
            <person name="Grigoriev I.V."/>
            <person name="Nagy L.G."/>
            <person name="Martin F."/>
            <person name="Kauserud H."/>
        </authorList>
    </citation>
    <scope>NUCLEOTIDE SEQUENCE</scope>
    <source>
        <strain evidence="1">CBHHK002</strain>
    </source>
</reference>
<evidence type="ECO:0000313" key="1">
    <source>
        <dbReference type="EMBL" id="KAJ7349740.1"/>
    </source>
</evidence>
<proteinExistence type="predicted"/>
<organism evidence="1 2">
    <name type="scientific">Mycena albidolilacea</name>
    <dbReference type="NCBI Taxonomy" id="1033008"/>
    <lineage>
        <taxon>Eukaryota</taxon>
        <taxon>Fungi</taxon>
        <taxon>Dikarya</taxon>
        <taxon>Basidiomycota</taxon>
        <taxon>Agaricomycotina</taxon>
        <taxon>Agaricomycetes</taxon>
        <taxon>Agaricomycetidae</taxon>
        <taxon>Agaricales</taxon>
        <taxon>Marasmiineae</taxon>
        <taxon>Mycenaceae</taxon>
        <taxon>Mycena</taxon>
    </lineage>
</organism>
<dbReference type="AlphaFoldDB" id="A0AAD7A545"/>
<evidence type="ECO:0008006" key="3">
    <source>
        <dbReference type="Google" id="ProtNLM"/>
    </source>
</evidence>
<name>A0AAD7A545_9AGAR</name>
<dbReference type="InterPro" id="IPR038765">
    <property type="entry name" value="Papain-like_cys_pep_sf"/>
</dbReference>
<evidence type="ECO:0000313" key="2">
    <source>
        <dbReference type="Proteomes" id="UP001218218"/>
    </source>
</evidence>
<dbReference type="Gene3D" id="3.40.395.10">
    <property type="entry name" value="Adenoviral Proteinase, Chain A"/>
    <property type="match status" value="1"/>
</dbReference>
<dbReference type="SUPFAM" id="SSF54001">
    <property type="entry name" value="Cysteine proteinases"/>
    <property type="match status" value="1"/>
</dbReference>
<gene>
    <name evidence="1" type="ORF">DFH08DRAFT_863038</name>
</gene>
<dbReference type="EMBL" id="JARIHO010000015">
    <property type="protein sequence ID" value="KAJ7349740.1"/>
    <property type="molecule type" value="Genomic_DNA"/>
</dbReference>